<evidence type="ECO:0000313" key="7">
    <source>
        <dbReference type="EMBL" id="KZU97830.1"/>
    </source>
</evidence>
<evidence type="ECO:0000256" key="1">
    <source>
        <dbReference type="ARBA" id="ARBA00004141"/>
    </source>
</evidence>
<evidence type="ECO:0000256" key="5">
    <source>
        <dbReference type="SAM" id="Phobius"/>
    </source>
</evidence>
<feature type="transmembrane region" description="Helical" evidence="5">
    <location>
        <begin position="402"/>
        <end position="419"/>
    </location>
</feature>
<dbReference type="Proteomes" id="UP000595466">
    <property type="component" value="Chromosome"/>
</dbReference>
<feature type="transmembrane region" description="Helical" evidence="5">
    <location>
        <begin position="86"/>
        <end position="104"/>
    </location>
</feature>
<proteinExistence type="predicted"/>
<evidence type="ECO:0000259" key="6">
    <source>
        <dbReference type="Pfam" id="PF04932"/>
    </source>
</evidence>
<dbReference type="AlphaFoldDB" id="A0A162GKQ8"/>
<feature type="transmembrane region" description="Helical" evidence="5">
    <location>
        <begin position="380"/>
        <end position="396"/>
    </location>
</feature>
<feature type="transmembrane region" description="Helical" evidence="5">
    <location>
        <begin position="141"/>
        <end position="161"/>
    </location>
</feature>
<sequence length="440" mass="50142">MKILILMLVYYVMFICANSFLFKHDRSRIIELVPFLLLLSFSLALTTIRFRILGSIASMHIHSTVVLLAMLAVYLFSRKINLKDPVAYFSVLMIVGVLLQVFVFRDILDWPNFTIVFGTYLSIMMIYLITASLNKINLNQVLYNFNYLAILNGVLSILQYITGKTLLIGNLSQSIVYTEGVTNVKRVVGLAGSNNAAGNLGVLLFCICLYNTVTQKNLFSLFSLGITTVFSLLTLTRIGYLGMLVAFVIVFIGYKNKNSRFSISKKKIIGGAAVFLALLLIVFHKPIIQKLFIDRGNTSGERFKQYVNAWNTGVLHHPFTGVGIGQWQSYSYYNFGYVDLPIHSLYYNVLIENGLLLFIAFFALNVYLVFKVIRNTPNRNLKFFYLALSVSSFITVNFNPDQYYYVPNFIYFFVLLLGYRKTQLVSNRKTVVKGSKHHEK</sequence>
<feature type="transmembrane region" description="Helical" evidence="5">
    <location>
        <begin position="217"/>
        <end position="233"/>
    </location>
</feature>
<dbReference type="InterPro" id="IPR007016">
    <property type="entry name" value="O-antigen_ligase-rel_domated"/>
</dbReference>
<comment type="subcellular location">
    <subcellularLocation>
        <location evidence="1">Membrane</location>
        <topology evidence="1">Multi-pass membrane protein</topology>
    </subcellularLocation>
</comment>
<evidence type="ECO:0000256" key="3">
    <source>
        <dbReference type="ARBA" id="ARBA00022989"/>
    </source>
</evidence>
<dbReference type="PANTHER" id="PTHR37422:SF17">
    <property type="entry name" value="O-ANTIGEN LIGASE"/>
    <property type="match status" value="1"/>
</dbReference>
<dbReference type="GO" id="GO:0016874">
    <property type="term" value="F:ligase activity"/>
    <property type="evidence" value="ECO:0007669"/>
    <property type="project" value="UniProtKB-KW"/>
</dbReference>
<evidence type="ECO:0000256" key="4">
    <source>
        <dbReference type="ARBA" id="ARBA00023136"/>
    </source>
</evidence>
<dbReference type="KEGG" id="lpb:SH83_04940"/>
<feature type="transmembrane region" description="Helical" evidence="5">
    <location>
        <begin position="110"/>
        <end position="129"/>
    </location>
</feature>
<evidence type="ECO:0000313" key="9">
    <source>
        <dbReference type="Proteomes" id="UP000076882"/>
    </source>
</evidence>
<organism evidence="7 9">
    <name type="scientific">Lactiplantibacillus plantarum</name>
    <name type="common">Lactobacillus plantarum</name>
    <dbReference type="NCBI Taxonomy" id="1590"/>
    <lineage>
        <taxon>Bacteria</taxon>
        <taxon>Bacillati</taxon>
        <taxon>Bacillota</taxon>
        <taxon>Bacilli</taxon>
        <taxon>Lactobacillales</taxon>
        <taxon>Lactobacillaceae</taxon>
        <taxon>Lactiplantibacillus</taxon>
    </lineage>
</organism>
<dbReference type="Pfam" id="PF04932">
    <property type="entry name" value="Wzy_C"/>
    <property type="match status" value="1"/>
</dbReference>
<reference evidence="7 9" key="1">
    <citation type="submission" date="2016-03" db="EMBL/GenBank/DDBJ databases">
        <title>Comparative genomics of 54 Lactobacillus plantarum strains reveals genomic uncoupling from niche constraints.</title>
        <authorList>
            <person name="Martino M.E."/>
        </authorList>
    </citation>
    <scope>NUCLEOTIDE SEQUENCE [LARGE SCALE GENOMIC DNA]</scope>
    <source>
        <strain evidence="7 9">19.1</strain>
    </source>
</reference>
<feature type="transmembrane region" description="Helical" evidence="5">
    <location>
        <begin position="239"/>
        <end position="256"/>
    </location>
</feature>
<accession>A0A162GKQ8</accession>
<dbReference type="RefSeq" id="WP_003646256.1">
    <property type="nucleotide sequence ID" value="NZ_AP028153.1"/>
</dbReference>
<protein>
    <submittedName>
        <fullName evidence="8">O-antigen ligase family protein</fullName>
    </submittedName>
</protein>
<keyword evidence="3 5" id="KW-1133">Transmembrane helix</keyword>
<keyword evidence="2 5" id="KW-0812">Transmembrane</keyword>
<feature type="transmembrane region" description="Helical" evidence="5">
    <location>
        <begin position="29"/>
        <end position="50"/>
    </location>
</feature>
<feature type="transmembrane region" description="Helical" evidence="5">
    <location>
        <begin position="56"/>
        <end position="77"/>
    </location>
</feature>
<dbReference type="PATRIC" id="fig|1590.144.peg.1032"/>
<feature type="transmembrane region" description="Helical" evidence="5">
    <location>
        <begin position="6"/>
        <end position="22"/>
    </location>
</feature>
<dbReference type="EMBL" id="LUXM01000012">
    <property type="protein sequence ID" value="KZU97830.1"/>
    <property type="molecule type" value="Genomic_DNA"/>
</dbReference>
<keyword evidence="8" id="KW-0436">Ligase</keyword>
<keyword evidence="4 5" id="KW-0472">Membrane</keyword>
<name>A0A162GKQ8_LACPN</name>
<dbReference type="PANTHER" id="PTHR37422">
    <property type="entry name" value="TEICHURONIC ACID BIOSYNTHESIS PROTEIN TUAE"/>
    <property type="match status" value="1"/>
</dbReference>
<reference evidence="8 10" key="2">
    <citation type="submission" date="2020-12" db="EMBL/GenBank/DDBJ databases">
        <title>Whole genome sequencing of Lactobacillus plantarum PC518.</title>
        <authorList>
            <person name="Guo Q."/>
        </authorList>
    </citation>
    <scope>NUCLEOTIDE SEQUENCE [LARGE SCALE GENOMIC DNA]</scope>
    <source>
        <strain evidence="8 10">PC518</strain>
    </source>
</reference>
<feature type="domain" description="O-antigen ligase-related" evidence="6">
    <location>
        <begin position="224"/>
        <end position="362"/>
    </location>
</feature>
<dbReference type="GO" id="GO:0016020">
    <property type="term" value="C:membrane"/>
    <property type="evidence" value="ECO:0007669"/>
    <property type="project" value="UniProtKB-SubCell"/>
</dbReference>
<feature type="transmembrane region" description="Helical" evidence="5">
    <location>
        <begin position="345"/>
        <end position="368"/>
    </location>
</feature>
<dbReference type="InterPro" id="IPR051533">
    <property type="entry name" value="WaaL-like"/>
</dbReference>
<evidence type="ECO:0000256" key="2">
    <source>
        <dbReference type="ARBA" id="ARBA00022692"/>
    </source>
</evidence>
<evidence type="ECO:0000313" key="8">
    <source>
        <dbReference type="EMBL" id="QQM60117.1"/>
    </source>
</evidence>
<gene>
    <name evidence="8" type="ORF">JH395_10290</name>
    <name evidence="7" type="ORF">Lp19_0514</name>
</gene>
<feature type="transmembrane region" description="Helical" evidence="5">
    <location>
        <begin position="187"/>
        <end position="210"/>
    </location>
</feature>
<dbReference type="EMBL" id="CP066817">
    <property type="protein sequence ID" value="QQM60117.1"/>
    <property type="molecule type" value="Genomic_DNA"/>
</dbReference>
<feature type="transmembrane region" description="Helical" evidence="5">
    <location>
        <begin position="268"/>
        <end position="288"/>
    </location>
</feature>
<dbReference type="Proteomes" id="UP000076882">
    <property type="component" value="Unassembled WGS sequence"/>
</dbReference>
<evidence type="ECO:0000313" key="10">
    <source>
        <dbReference type="Proteomes" id="UP000595466"/>
    </source>
</evidence>